<dbReference type="Pfam" id="PF13531">
    <property type="entry name" value="SBP_bac_11"/>
    <property type="match status" value="1"/>
</dbReference>
<dbReference type="EMBL" id="WEKT01000028">
    <property type="protein sequence ID" value="MZI94408.1"/>
    <property type="molecule type" value="Genomic_DNA"/>
</dbReference>
<dbReference type="Proteomes" id="UP000462621">
    <property type="component" value="Unassembled WGS sequence"/>
</dbReference>
<dbReference type="GO" id="GO:0030973">
    <property type="term" value="F:molybdate ion binding"/>
    <property type="evidence" value="ECO:0007669"/>
    <property type="project" value="TreeGrafter"/>
</dbReference>
<dbReference type="GO" id="GO:0015689">
    <property type="term" value="P:molybdate ion transport"/>
    <property type="evidence" value="ECO:0007669"/>
    <property type="project" value="TreeGrafter"/>
</dbReference>
<comment type="caution">
    <text evidence="1">The sequence shown here is derived from an EMBL/GenBank/DDBJ whole genome shotgun (WGS) entry which is preliminary data.</text>
</comment>
<dbReference type="SUPFAM" id="SSF53850">
    <property type="entry name" value="Periplasmic binding protein-like II"/>
    <property type="match status" value="1"/>
</dbReference>
<keyword evidence="2" id="KW-1185">Reference proteome</keyword>
<reference evidence="1 2" key="1">
    <citation type="submission" date="2019-10" db="EMBL/GenBank/DDBJ databases">
        <title>Vibrio sp. nov. isolated from a shrimp pond.</title>
        <authorList>
            <person name="Gomez-Gil B."/>
            <person name="Enciso-Ibarra J."/>
            <person name="Enciso-Ibarra K."/>
            <person name="Bolan-Mejia C."/>
        </authorList>
    </citation>
    <scope>NUCLEOTIDE SEQUENCE [LARGE SCALE GENOMIC DNA]</scope>
    <source>
        <strain evidence="1 2">CAIM 722</strain>
    </source>
</reference>
<evidence type="ECO:0000313" key="2">
    <source>
        <dbReference type="Proteomes" id="UP000462621"/>
    </source>
</evidence>
<organism evidence="1 2">
    <name type="scientific">Vibrio eleionomae</name>
    <dbReference type="NCBI Taxonomy" id="2653505"/>
    <lineage>
        <taxon>Bacteria</taxon>
        <taxon>Pseudomonadati</taxon>
        <taxon>Pseudomonadota</taxon>
        <taxon>Gammaproteobacteria</taxon>
        <taxon>Vibrionales</taxon>
        <taxon>Vibrionaceae</taxon>
        <taxon>Vibrio</taxon>
    </lineage>
</organism>
<dbReference type="RefSeq" id="WP_161156793.1">
    <property type="nucleotide sequence ID" value="NZ_WEKT01000028.1"/>
</dbReference>
<dbReference type="PANTHER" id="PTHR30632:SF0">
    <property type="entry name" value="SULFATE-BINDING PROTEIN"/>
    <property type="match status" value="1"/>
</dbReference>
<gene>
    <name evidence="1" type="ORF">F9817_14515</name>
</gene>
<protein>
    <submittedName>
        <fullName evidence="1">Molybdate ABC transporter substrate-binding protein</fullName>
    </submittedName>
</protein>
<evidence type="ECO:0000313" key="1">
    <source>
        <dbReference type="EMBL" id="MZI94408.1"/>
    </source>
</evidence>
<proteinExistence type="predicted"/>
<dbReference type="PANTHER" id="PTHR30632">
    <property type="entry name" value="MOLYBDATE-BINDING PERIPLASMIC PROTEIN"/>
    <property type="match status" value="1"/>
</dbReference>
<sequence>MNNQPLTVFAAGSLKAVLSEIIIQFEAQFDSSVRCHFGPAGLLARKIQRGSKVDLFASANESHPDLLVRQQLLAPGKVFATNQLCIITRPELHVTQDNLLSRLIDPNIVLSTSKPGSDPGGDYAQMFFDRVEQLHHGLGEMMRNKAQHLLGGHIPAFSTTQPASVPTAARLILDRRSDIHVGYASNIPLMKSIPGLHTMLIPDLYQITAHYKFALGKQVTPELSALADSLTSKTGKNILSHYGFGIPQPVKMSA</sequence>
<accession>A0A7X4LLX9</accession>
<name>A0A7X4LLX9_9VIBR</name>
<dbReference type="InterPro" id="IPR050682">
    <property type="entry name" value="ModA/WtpA"/>
</dbReference>
<dbReference type="Gene3D" id="3.40.190.10">
    <property type="entry name" value="Periplasmic binding protein-like II"/>
    <property type="match status" value="2"/>
</dbReference>
<dbReference type="AlphaFoldDB" id="A0A7X4LLX9"/>